<dbReference type="Proteomes" id="UP001169027">
    <property type="component" value="Unassembled WGS sequence"/>
</dbReference>
<dbReference type="InterPro" id="IPR029489">
    <property type="entry name" value="OGT/SEC/SPY_C"/>
</dbReference>
<dbReference type="Gene3D" id="3.40.50.11380">
    <property type="match status" value="1"/>
</dbReference>
<name>A0ABT8RZ97_9BURK</name>
<sequence length="1126" mass="127121">MNFTKFKALLKPLVYRFKDSQYLWVQADLAHAAGDDSRAASIYRLLSRSRLTSPEAYIYAGLSEQRLRRPDEAISVLETGLNKYPASSSLMEHYVRVCLEHEQIGRAGRRLTSSGVDERHLCETLFVKFPDPNVQANLIAHCLHSGFEDLAEQQLRVLLENCSDNALLWRFADVLLEHQRSDEAKLVYERLAARPAQNPLGLVHSALSEHRLGNSARAADMFEAGIKEYPQATELVDHYANICVQLGQMDRVLRLVAAESGGEEDRQVCEAAFDKFPDSHFQVSLIAHALHRGLPDLAEQKVRVLLENCSDNVLLWTLADVLLHYQRSDEAKLIYKRLAARPAENPLGLVHSALSEHRLGNSARAADMFEAGIKEYPQAAELVDHYILVCSKLGQMERVLRILASDAKTEEQACEVLFEKFPDPQFQVGLIDYCLNSGLIRLGEQKINSIKEFSRNALALWQVAELLLLRERTNEANAIHRKLTEHNLEDAQDYHLSSLAFICLSDLDGCLGRLEQGLLRHPREGKLLTLYMSICAKRLDYKRYLNFLGAPNSQFPAPVSMLDFYRASMSSPVDFVIGLRDIESLFDGHDIATLRGDFIAYLRKNPQPIKIARVLLFFCRYLHLPQDFGDGVYEALQTACEAGSKESQSLLILNEMTPPMIPERPIHGAVIVEKFIRAGLRISKNPVELGEPIADMTNNWTPWQYIFCLVAPKLYGEAIAAIEKMIFNTWPKLDFTAPHVGDAMDLQKRQGKKIRIGFIVHDSMPMMSGFLPRLDRDRFETVFLRPGTAGQSAAAKSWIARADKVVQYSDVDMYAALQVIANEELDIIISGPSIAAVFYPMMARLAPLQMVLLEPNWTDGLTNADYYISWQQAEPVNPADFYKTKAALFQNPPYWIERPAIGENGSISPEARTDTRRRLLNVGPEARLYLCANTPPKIHPDMDDIFFDVLDRDKEAILVLLRGEYPPAQSLRARLRAKLGSLYERVVFVPTMSKDDAHMLLQSVDCCLDSYPLCGMSSSFDGAMLGIATVTLPADIPFGRWTAAIYEYIGIEGLTASSREDYVDIALRIASDKVWRARISAEMKEKSSRYVESQASSDEFQKFLTHSWNRRLEGLPAANWLRGEWK</sequence>
<reference evidence="6" key="1">
    <citation type="submission" date="2023-06" db="EMBL/GenBank/DDBJ databases">
        <authorList>
            <person name="Jiang Y."/>
            <person name="Liu Q."/>
        </authorList>
    </citation>
    <scope>NUCLEOTIDE SEQUENCE</scope>
    <source>
        <strain evidence="6">CGMCC 1.12090</strain>
    </source>
</reference>
<evidence type="ECO:0000313" key="6">
    <source>
        <dbReference type="EMBL" id="MDO1531991.1"/>
    </source>
</evidence>
<comment type="caution">
    <text evidence="6">The sequence shown here is derived from an EMBL/GenBank/DDBJ whole genome shotgun (WGS) entry which is preliminary data.</text>
</comment>
<dbReference type="InterPro" id="IPR011990">
    <property type="entry name" value="TPR-like_helical_dom_sf"/>
</dbReference>
<proteinExistence type="predicted"/>
<gene>
    <name evidence="6" type="ORF">Q2T77_06810</name>
</gene>
<dbReference type="Pfam" id="PF13844">
    <property type="entry name" value="Glyco_transf_41"/>
    <property type="match status" value="1"/>
</dbReference>
<dbReference type="Gene3D" id="1.25.40.10">
    <property type="entry name" value="Tetratricopeptide repeat domain"/>
    <property type="match status" value="3"/>
</dbReference>
<dbReference type="PANTHER" id="PTHR44998">
    <property type="match status" value="1"/>
</dbReference>
<evidence type="ECO:0000256" key="3">
    <source>
        <dbReference type="ARBA" id="ARBA00022737"/>
    </source>
</evidence>
<evidence type="ECO:0000256" key="4">
    <source>
        <dbReference type="ARBA" id="ARBA00022803"/>
    </source>
</evidence>
<dbReference type="Gene3D" id="3.40.50.2000">
    <property type="entry name" value="Glycogen Phosphorylase B"/>
    <property type="match status" value="1"/>
</dbReference>
<accession>A0ABT8RZ97</accession>
<evidence type="ECO:0000259" key="5">
    <source>
        <dbReference type="Pfam" id="PF13844"/>
    </source>
</evidence>
<dbReference type="PANTHER" id="PTHR44998:SF1">
    <property type="entry name" value="UDP-N-ACETYLGLUCOSAMINE--PEPTIDE N-ACETYLGLUCOSAMINYLTRANSFERASE 110 KDA SUBUNIT"/>
    <property type="match status" value="1"/>
</dbReference>
<evidence type="ECO:0000256" key="1">
    <source>
        <dbReference type="ARBA" id="ARBA00004922"/>
    </source>
</evidence>
<evidence type="ECO:0000256" key="2">
    <source>
        <dbReference type="ARBA" id="ARBA00022679"/>
    </source>
</evidence>
<keyword evidence="3" id="KW-0677">Repeat</keyword>
<comment type="pathway">
    <text evidence="1">Protein modification; protein glycosylation.</text>
</comment>
<dbReference type="Pfam" id="PF13432">
    <property type="entry name" value="TPR_16"/>
    <property type="match status" value="1"/>
</dbReference>
<keyword evidence="2" id="KW-0808">Transferase</keyword>
<dbReference type="SUPFAM" id="SSF53756">
    <property type="entry name" value="UDP-Glycosyltransferase/glycogen phosphorylase"/>
    <property type="match status" value="1"/>
</dbReference>
<protein>
    <submittedName>
        <fullName evidence="6">Tetratricopeptide repeat protein</fullName>
    </submittedName>
</protein>
<evidence type="ECO:0000313" key="7">
    <source>
        <dbReference type="Proteomes" id="UP001169027"/>
    </source>
</evidence>
<dbReference type="SUPFAM" id="SSF48452">
    <property type="entry name" value="TPR-like"/>
    <property type="match status" value="2"/>
</dbReference>
<keyword evidence="7" id="KW-1185">Reference proteome</keyword>
<dbReference type="EMBL" id="JAUKVY010000004">
    <property type="protein sequence ID" value="MDO1531991.1"/>
    <property type="molecule type" value="Genomic_DNA"/>
</dbReference>
<keyword evidence="4" id="KW-0802">TPR repeat</keyword>
<feature type="domain" description="O-GlcNAc transferase C-terminal" evidence="5">
    <location>
        <begin position="914"/>
        <end position="1086"/>
    </location>
</feature>
<dbReference type="RefSeq" id="WP_301805794.1">
    <property type="nucleotide sequence ID" value="NZ_JAUJZH010000004.1"/>
</dbReference>
<organism evidence="6 7">
    <name type="scientific">Variovorax ginsengisoli</name>
    <dbReference type="NCBI Taxonomy" id="363844"/>
    <lineage>
        <taxon>Bacteria</taxon>
        <taxon>Pseudomonadati</taxon>
        <taxon>Pseudomonadota</taxon>
        <taxon>Betaproteobacteria</taxon>
        <taxon>Burkholderiales</taxon>
        <taxon>Comamonadaceae</taxon>
        <taxon>Variovorax</taxon>
    </lineage>
</organism>